<evidence type="ECO:0000313" key="2">
    <source>
        <dbReference type="EMBL" id="MPC70923.1"/>
    </source>
</evidence>
<evidence type="ECO:0000256" key="1">
    <source>
        <dbReference type="SAM" id="Phobius"/>
    </source>
</evidence>
<gene>
    <name evidence="2" type="ORF">E2C01_065186</name>
</gene>
<proteinExistence type="predicted"/>
<protein>
    <submittedName>
        <fullName evidence="2">Uncharacterized protein</fullName>
    </submittedName>
</protein>
<keyword evidence="1" id="KW-1133">Transmembrane helix</keyword>
<dbReference type="EMBL" id="VSRR010031968">
    <property type="protein sequence ID" value="MPC70923.1"/>
    <property type="molecule type" value="Genomic_DNA"/>
</dbReference>
<evidence type="ECO:0000313" key="3">
    <source>
        <dbReference type="Proteomes" id="UP000324222"/>
    </source>
</evidence>
<keyword evidence="3" id="KW-1185">Reference proteome</keyword>
<sequence>MKISQAFPVVIKLSVMAKYSPDSSALLQFVSCQTIHFMFIHVVLIGVLLGRRGKGHVARRGLQGVGWERRGKSYVARNAMLRRRWMLL</sequence>
<reference evidence="2 3" key="1">
    <citation type="submission" date="2019-05" db="EMBL/GenBank/DDBJ databases">
        <title>Another draft genome of Portunus trituberculatus and its Hox gene families provides insights of decapod evolution.</title>
        <authorList>
            <person name="Jeong J.-H."/>
            <person name="Song I."/>
            <person name="Kim S."/>
            <person name="Choi T."/>
            <person name="Kim D."/>
            <person name="Ryu S."/>
            <person name="Kim W."/>
        </authorList>
    </citation>
    <scope>NUCLEOTIDE SEQUENCE [LARGE SCALE GENOMIC DNA]</scope>
    <source>
        <tissue evidence="2">Muscle</tissue>
    </source>
</reference>
<feature type="transmembrane region" description="Helical" evidence="1">
    <location>
        <begin position="25"/>
        <end position="50"/>
    </location>
</feature>
<dbReference type="AlphaFoldDB" id="A0A5B7HL77"/>
<keyword evidence="1" id="KW-0812">Transmembrane</keyword>
<comment type="caution">
    <text evidence="2">The sequence shown here is derived from an EMBL/GenBank/DDBJ whole genome shotgun (WGS) entry which is preliminary data.</text>
</comment>
<accession>A0A5B7HL77</accession>
<keyword evidence="1" id="KW-0472">Membrane</keyword>
<organism evidence="2 3">
    <name type="scientific">Portunus trituberculatus</name>
    <name type="common">Swimming crab</name>
    <name type="synonym">Neptunus trituberculatus</name>
    <dbReference type="NCBI Taxonomy" id="210409"/>
    <lineage>
        <taxon>Eukaryota</taxon>
        <taxon>Metazoa</taxon>
        <taxon>Ecdysozoa</taxon>
        <taxon>Arthropoda</taxon>
        <taxon>Crustacea</taxon>
        <taxon>Multicrustacea</taxon>
        <taxon>Malacostraca</taxon>
        <taxon>Eumalacostraca</taxon>
        <taxon>Eucarida</taxon>
        <taxon>Decapoda</taxon>
        <taxon>Pleocyemata</taxon>
        <taxon>Brachyura</taxon>
        <taxon>Eubrachyura</taxon>
        <taxon>Portunoidea</taxon>
        <taxon>Portunidae</taxon>
        <taxon>Portuninae</taxon>
        <taxon>Portunus</taxon>
    </lineage>
</organism>
<name>A0A5B7HL77_PORTR</name>
<dbReference type="Proteomes" id="UP000324222">
    <property type="component" value="Unassembled WGS sequence"/>
</dbReference>